<keyword evidence="1" id="KW-0812">Transmembrane</keyword>
<evidence type="ECO:0000313" key="2">
    <source>
        <dbReference type="EMBL" id="VEF05970.1"/>
    </source>
</evidence>
<feature type="transmembrane region" description="Helical" evidence="1">
    <location>
        <begin position="173"/>
        <end position="197"/>
    </location>
</feature>
<dbReference type="EMBL" id="LR134317">
    <property type="protein sequence ID" value="VEF05970.1"/>
    <property type="molecule type" value="Genomic_DNA"/>
</dbReference>
<keyword evidence="1" id="KW-0472">Membrane</keyword>
<evidence type="ECO:0000313" key="3">
    <source>
        <dbReference type="Proteomes" id="UP000269903"/>
    </source>
</evidence>
<reference evidence="2 3" key="1">
    <citation type="submission" date="2018-12" db="EMBL/GenBank/DDBJ databases">
        <authorList>
            <consortium name="Pathogen Informatics"/>
        </authorList>
    </citation>
    <scope>NUCLEOTIDE SEQUENCE [LARGE SCALE GENOMIC DNA]</scope>
    <source>
        <strain evidence="2 3">NCTC6180</strain>
    </source>
</reference>
<dbReference type="AlphaFoldDB" id="A0A7Z9D2J4"/>
<organism evidence="2 3">
    <name type="scientific">Streptococcus equi subsp. zooepidemicus</name>
    <dbReference type="NCBI Taxonomy" id="40041"/>
    <lineage>
        <taxon>Bacteria</taxon>
        <taxon>Bacillati</taxon>
        <taxon>Bacillota</taxon>
        <taxon>Bacilli</taxon>
        <taxon>Lactobacillales</taxon>
        <taxon>Streptococcaceae</taxon>
        <taxon>Streptococcus</taxon>
    </lineage>
</organism>
<dbReference type="Proteomes" id="UP000269903">
    <property type="component" value="Chromosome"/>
</dbReference>
<proteinExistence type="predicted"/>
<sequence length="226" mass="25905">MRLVRKIIYIGKCNESAVYFDTGKNIALSAPKSHLLNTTAAGRINRWLPILVGVMVIGGGSIGFFTTANPFGGYYNYGTLVFLMFAWLFEFIGLVWILERALYKHVKQAQPTDKRYFRAAIYSNLLWNNFEDKRVTIGKKIWAWVMTGIFIAVNCSIIPIVNKIVLSDVRNQVPIGSDIILTSMLGIMPFCLVLLIWQNNPIRFFNIVGKYQKRELIWGKVMKERK</sequence>
<evidence type="ECO:0000256" key="1">
    <source>
        <dbReference type="SAM" id="Phobius"/>
    </source>
</evidence>
<dbReference type="RefSeq" id="WP_154803794.1">
    <property type="nucleotide sequence ID" value="NZ_LR134317.1"/>
</dbReference>
<protein>
    <submittedName>
        <fullName evidence="2">Uncharacterized protein</fullName>
    </submittedName>
</protein>
<gene>
    <name evidence="2" type="ORF">NCTC6180_00601</name>
</gene>
<keyword evidence="1" id="KW-1133">Transmembrane helix</keyword>
<feature type="transmembrane region" description="Helical" evidence="1">
    <location>
        <begin position="74"/>
        <end position="98"/>
    </location>
</feature>
<feature type="transmembrane region" description="Helical" evidence="1">
    <location>
        <begin position="47"/>
        <end position="68"/>
    </location>
</feature>
<accession>A0A7Z9D2J4</accession>
<name>A0A7Z9D2J4_STRSZ</name>
<feature type="transmembrane region" description="Helical" evidence="1">
    <location>
        <begin position="141"/>
        <end position="161"/>
    </location>
</feature>